<evidence type="ECO:0000256" key="1">
    <source>
        <dbReference type="ARBA" id="ARBA00004123"/>
    </source>
</evidence>
<keyword evidence="12" id="KW-1185">Reference proteome</keyword>
<dbReference type="InterPro" id="IPR043017">
    <property type="entry name" value="WIYLD_dom_sf"/>
</dbReference>
<dbReference type="PROSITE" id="PS50867">
    <property type="entry name" value="PRE_SET"/>
    <property type="match status" value="1"/>
</dbReference>
<dbReference type="InterPro" id="IPR007728">
    <property type="entry name" value="Pre-SET_dom"/>
</dbReference>
<evidence type="ECO:0000313" key="11">
    <source>
        <dbReference type="EMBL" id="KAJ8770187.1"/>
    </source>
</evidence>
<dbReference type="GO" id="GO:0005694">
    <property type="term" value="C:chromosome"/>
    <property type="evidence" value="ECO:0007669"/>
    <property type="project" value="UniProtKB-SubCell"/>
</dbReference>
<dbReference type="InterPro" id="IPR025776">
    <property type="entry name" value="SUVR4/1/2"/>
</dbReference>
<keyword evidence="3" id="KW-0158">Chromosome</keyword>
<evidence type="ECO:0008006" key="13">
    <source>
        <dbReference type="Google" id="ProtNLM"/>
    </source>
</evidence>
<dbReference type="SMART" id="SM00317">
    <property type="entry name" value="SET"/>
    <property type="match status" value="1"/>
</dbReference>
<dbReference type="Pfam" id="PF00856">
    <property type="entry name" value="SET"/>
    <property type="match status" value="1"/>
</dbReference>
<comment type="caution">
    <text evidence="11">The sequence shown here is derived from an EMBL/GenBank/DDBJ whole genome shotgun (WGS) entry which is preliminary data.</text>
</comment>
<gene>
    <name evidence="11" type="ORF">K2173_011522</name>
</gene>
<evidence type="ECO:0000256" key="4">
    <source>
        <dbReference type="ARBA" id="ARBA00022679"/>
    </source>
</evidence>
<dbReference type="InterPro" id="IPR001214">
    <property type="entry name" value="SET_dom"/>
</dbReference>
<dbReference type="Proteomes" id="UP001159364">
    <property type="component" value="Linkage Group LG03"/>
</dbReference>
<evidence type="ECO:0000256" key="8">
    <source>
        <dbReference type="SAM" id="MobiDB-lite"/>
    </source>
</evidence>
<sequence length="674" mass="76368">MASNKKLSNAFKVTRALDIPDDEVKPVLEELLKVYDKSWELIEAEEYRVLIDSYFELKESKGRDDQNDIHMKDDKYGRPPKKLCVEDKEDHVSSTRDKVNQNLSWVVDDNKFLMNDYASERHKKVHVKEKEKQMSSSGDKVNHSVALANDGDKVHMKNYICEKPPKKLLPKEKNQLCFTSNKVSQNIARVKDGDVEITTSTVKFRGPRELTSDPNRSKRSELPVKQLFSKFKNSTAETALLESYPKHKLYGNGPSLHLEKKTCNSYSREPTVGGTEQIANDLTKSAVKKVGDSLHSLGPNNEASGSSNSNMASRKKALKFSNVPQKRFIPGENRNKHWLSDITKGTENIKISLVGNEELPKFTYIPQNIVYQGAYVHISLARVSDMDCCSSCSGDCLSSSIPCACTSETGGEFAYTREGLLKDGFLNTCILMKHNPEDHHFVFCQECPIERAKNDYIPEDCKGHLVRKFIKECWRKCGCDMTCGNRVVQRGISCNLEVFSTAERKGWGVRTLKDLPKGTFVCEYVGEIVTNMELYERNLKNNGSDKHTYPVTLDADWGSEKVLKDEEALCLDATFSGNVARFINHRCEDANLIDIPVEIETPDRHYYHLAFFTARKVNALEELTWDYGIDFSDHNHPIKAFSCLCGSASCRDAKQKDDSRLSTRLIFVPSDPKK</sequence>
<feature type="compositionally biased region" description="Polar residues" evidence="8">
    <location>
        <begin position="298"/>
        <end position="312"/>
    </location>
</feature>
<reference evidence="11 12" key="1">
    <citation type="submission" date="2021-09" db="EMBL/GenBank/DDBJ databases">
        <title>Genomic insights and catalytic innovation underlie evolution of tropane alkaloids biosynthesis.</title>
        <authorList>
            <person name="Wang Y.-J."/>
            <person name="Tian T."/>
            <person name="Huang J.-P."/>
            <person name="Huang S.-X."/>
        </authorList>
    </citation>
    <scope>NUCLEOTIDE SEQUENCE [LARGE SCALE GENOMIC DNA]</scope>
    <source>
        <strain evidence="11">KIB-2018</strain>
        <tissue evidence="11">Leaf</tissue>
    </source>
</reference>
<dbReference type="PANTHER" id="PTHR46450">
    <property type="entry name" value="INACTIVE HISTONE-LYSINE N-METHYLTRANSFERASE SUVR1-RELATED"/>
    <property type="match status" value="1"/>
</dbReference>
<dbReference type="SUPFAM" id="SSF82199">
    <property type="entry name" value="SET domain"/>
    <property type="match status" value="1"/>
</dbReference>
<dbReference type="Pfam" id="PF10440">
    <property type="entry name" value="WIYLD"/>
    <property type="match status" value="1"/>
</dbReference>
<dbReference type="AlphaFoldDB" id="A0AAV8TT97"/>
<evidence type="ECO:0000256" key="7">
    <source>
        <dbReference type="ARBA" id="ARBA00023242"/>
    </source>
</evidence>
<dbReference type="InterPro" id="IPR018848">
    <property type="entry name" value="WIYLD_domain"/>
</dbReference>
<feature type="domain" description="SET" evidence="9">
    <location>
        <begin position="494"/>
        <end position="628"/>
    </location>
</feature>
<dbReference type="Gene3D" id="1.10.8.850">
    <property type="entry name" value="Histone-lysine N methyltransferase , C-terminal domain-like"/>
    <property type="match status" value="1"/>
</dbReference>
<dbReference type="GO" id="GO:0008270">
    <property type="term" value="F:zinc ion binding"/>
    <property type="evidence" value="ECO:0007669"/>
    <property type="project" value="InterPro"/>
</dbReference>
<keyword evidence="6" id="KW-0862">Zinc</keyword>
<dbReference type="PANTHER" id="PTHR46450:SF24">
    <property type="entry name" value="HISTONE-LYSINE N-METHYLTRANSFERASE SUVR4"/>
    <property type="match status" value="1"/>
</dbReference>
<feature type="domain" description="Pre-SET" evidence="10">
    <location>
        <begin position="392"/>
        <end position="491"/>
    </location>
</feature>
<evidence type="ECO:0000259" key="9">
    <source>
        <dbReference type="PROSITE" id="PS50280"/>
    </source>
</evidence>
<name>A0AAV8TT97_9ROSI</name>
<keyword evidence="4" id="KW-0808">Transferase</keyword>
<evidence type="ECO:0000256" key="2">
    <source>
        <dbReference type="ARBA" id="ARBA00004286"/>
    </source>
</evidence>
<evidence type="ECO:0000259" key="10">
    <source>
        <dbReference type="PROSITE" id="PS50867"/>
    </source>
</evidence>
<accession>A0AAV8TT97</accession>
<evidence type="ECO:0000256" key="6">
    <source>
        <dbReference type="ARBA" id="ARBA00022833"/>
    </source>
</evidence>
<evidence type="ECO:0000313" key="12">
    <source>
        <dbReference type="Proteomes" id="UP001159364"/>
    </source>
</evidence>
<evidence type="ECO:0000256" key="5">
    <source>
        <dbReference type="ARBA" id="ARBA00022723"/>
    </source>
</evidence>
<dbReference type="GO" id="GO:0042054">
    <property type="term" value="F:histone methyltransferase activity"/>
    <property type="evidence" value="ECO:0007669"/>
    <property type="project" value="InterPro"/>
</dbReference>
<organism evidence="11 12">
    <name type="scientific">Erythroxylum novogranatense</name>
    <dbReference type="NCBI Taxonomy" id="1862640"/>
    <lineage>
        <taxon>Eukaryota</taxon>
        <taxon>Viridiplantae</taxon>
        <taxon>Streptophyta</taxon>
        <taxon>Embryophyta</taxon>
        <taxon>Tracheophyta</taxon>
        <taxon>Spermatophyta</taxon>
        <taxon>Magnoliopsida</taxon>
        <taxon>eudicotyledons</taxon>
        <taxon>Gunneridae</taxon>
        <taxon>Pentapetalae</taxon>
        <taxon>rosids</taxon>
        <taxon>fabids</taxon>
        <taxon>Malpighiales</taxon>
        <taxon>Erythroxylaceae</taxon>
        <taxon>Erythroxylum</taxon>
    </lineage>
</organism>
<keyword evidence="7" id="KW-0539">Nucleus</keyword>
<dbReference type="GO" id="GO:0005634">
    <property type="term" value="C:nucleus"/>
    <property type="evidence" value="ECO:0007669"/>
    <property type="project" value="UniProtKB-SubCell"/>
</dbReference>
<dbReference type="FunFam" id="2.170.270.10:FF:000046">
    <property type="entry name" value="SET-domain containing protein lysine methyltransferase family protein"/>
    <property type="match status" value="1"/>
</dbReference>
<dbReference type="SMART" id="SM00468">
    <property type="entry name" value="PreSET"/>
    <property type="match status" value="1"/>
</dbReference>
<proteinExistence type="predicted"/>
<dbReference type="PROSITE" id="PS51580">
    <property type="entry name" value="SAM_MT43_3"/>
    <property type="match status" value="1"/>
</dbReference>
<dbReference type="PROSITE" id="PS50280">
    <property type="entry name" value="SET"/>
    <property type="match status" value="1"/>
</dbReference>
<comment type="subcellular location">
    <subcellularLocation>
        <location evidence="2">Chromosome</location>
    </subcellularLocation>
    <subcellularLocation>
        <location evidence="1">Nucleus</location>
    </subcellularLocation>
</comment>
<dbReference type="InterPro" id="IPR046341">
    <property type="entry name" value="SET_dom_sf"/>
</dbReference>
<protein>
    <recommendedName>
        <fullName evidence="13">Histone-lysine N-methyltransferase SUVR4</fullName>
    </recommendedName>
</protein>
<dbReference type="CDD" id="cd10538">
    <property type="entry name" value="SET_SETDB-like"/>
    <property type="match status" value="1"/>
</dbReference>
<dbReference type="Gene3D" id="2.170.270.10">
    <property type="entry name" value="SET domain"/>
    <property type="match status" value="1"/>
</dbReference>
<evidence type="ECO:0000256" key="3">
    <source>
        <dbReference type="ARBA" id="ARBA00022454"/>
    </source>
</evidence>
<feature type="region of interest" description="Disordered" evidence="8">
    <location>
        <begin position="292"/>
        <end position="314"/>
    </location>
</feature>
<dbReference type="EMBL" id="JAIWQS010000003">
    <property type="protein sequence ID" value="KAJ8770187.1"/>
    <property type="molecule type" value="Genomic_DNA"/>
</dbReference>
<dbReference type="Pfam" id="PF05033">
    <property type="entry name" value="Pre-SET"/>
    <property type="match status" value="1"/>
</dbReference>
<keyword evidence="5" id="KW-0479">Metal-binding</keyword>